<feature type="region of interest" description="Disordered" evidence="1">
    <location>
        <begin position="1"/>
        <end position="33"/>
    </location>
</feature>
<evidence type="ECO:0000313" key="4">
    <source>
        <dbReference type="Proteomes" id="UP000619244"/>
    </source>
</evidence>
<evidence type="ECO:0000256" key="1">
    <source>
        <dbReference type="SAM" id="MobiDB-lite"/>
    </source>
</evidence>
<keyword evidence="2" id="KW-0472">Membrane</keyword>
<feature type="transmembrane region" description="Helical" evidence="2">
    <location>
        <begin position="39"/>
        <end position="60"/>
    </location>
</feature>
<protein>
    <submittedName>
        <fullName evidence="3">Uncharacterized protein</fullName>
    </submittedName>
</protein>
<comment type="caution">
    <text evidence="3">The sequence shown here is derived from an EMBL/GenBank/DDBJ whole genome shotgun (WGS) entry which is preliminary data.</text>
</comment>
<sequence>MPDTHSPRPTVVGTDAAAPYGTSADASRETRSDVPRTDVVRTALWVLLVVSAVGNMIATYSGGPTAAHLVCGAVSTLCIAGLVVRRLRERR</sequence>
<dbReference type="EMBL" id="BMVU01000083">
    <property type="protein sequence ID" value="GGY12274.1"/>
    <property type="molecule type" value="Genomic_DNA"/>
</dbReference>
<evidence type="ECO:0000313" key="3">
    <source>
        <dbReference type="EMBL" id="GGY12274.1"/>
    </source>
</evidence>
<evidence type="ECO:0000256" key="2">
    <source>
        <dbReference type="SAM" id="Phobius"/>
    </source>
</evidence>
<name>A0A918P0Z3_9ACTN</name>
<gene>
    <name evidence="3" type="ORF">GCM10010358_75820</name>
</gene>
<keyword evidence="2" id="KW-1133">Transmembrane helix</keyword>
<proteinExistence type="predicted"/>
<dbReference type="AlphaFoldDB" id="A0A918P0Z3"/>
<reference evidence="3" key="2">
    <citation type="submission" date="2020-09" db="EMBL/GenBank/DDBJ databases">
        <authorList>
            <person name="Sun Q."/>
            <person name="Ohkuma M."/>
        </authorList>
    </citation>
    <scope>NUCLEOTIDE SEQUENCE</scope>
    <source>
        <strain evidence="3">JCM 4790</strain>
    </source>
</reference>
<keyword evidence="2" id="KW-0812">Transmembrane</keyword>
<dbReference type="Proteomes" id="UP000619244">
    <property type="component" value="Unassembled WGS sequence"/>
</dbReference>
<organism evidence="3 4">
    <name type="scientific">Streptomyces minutiscleroticus</name>
    <dbReference type="NCBI Taxonomy" id="68238"/>
    <lineage>
        <taxon>Bacteria</taxon>
        <taxon>Bacillati</taxon>
        <taxon>Actinomycetota</taxon>
        <taxon>Actinomycetes</taxon>
        <taxon>Kitasatosporales</taxon>
        <taxon>Streptomycetaceae</taxon>
        <taxon>Streptomyces</taxon>
    </lineage>
</organism>
<reference evidence="3" key="1">
    <citation type="journal article" date="2014" name="Int. J. Syst. Evol. Microbiol.">
        <title>Complete genome sequence of Corynebacterium casei LMG S-19264T (=DSM 44701T), isolated from a smear-ripened cheese.</title>
        <authorList>
            <consortium name="US DOE Joint Genome Institute (JGI-PGF)"/>
            <person name="Walter F."/>
            <person name="Albersmeier A."/>
            <person name="Kalinowski J."/>
            <person name="Ruckert C."/>
        </authorList>
    </citation>
    <scope>NUCLEOTIDE SEQUENCE</scope>
    <source>
        <strain evidence="3">JCM 4790</strain>
    </source>
</reference>
<dbReference type="RefSeq" id="WP_190194832.1">
    <property type="nucleotide sequence ID" value="NZ_BMVU01000083.1"/>
</dbReference>
<accession>A0A918P0Z3</accession>
<feature type="transmembrane region" description="Helical" evidence="2">
    <location>
        <begin position="66"/>
        <end position="84"/>
    </location>
</feature>
<keyword evidence="4" id="KW-1185">Reference proteome</keyword>